<sequence>MNTTTLHDGQSYPIARGDFLRIDGWLTQGNAADIVLDVTGDVSFTRAHDAQIYLTTFTDKANIVVRRKGGGEFPPDHSINIAVSQLGTGRPERVEFPQARLDGAAERVLGELVHHSDNQVLITAFGTNVANDLSRAAMTAVSAQRLVGASQARAKQMLIWADASASMYHTITDELLGCVEEMLVGVADYFDINIHPRSHSLSTFTHTHAAASTTIGAQIVPADPDTAMAVVTVKPRPVLAQLGDSTVVLVVGANAYAEIAQYQRSYQAQFPLHLVAFGDKEARALLAGDHQSLRQAAQTCALAFAIPAQQAATAPGVTTPNTADPAPAPHSQSMPEDGSAAPTPTPAPEGGSMGFIPESPNTPVNPVLPGVNPFQRPEVEQPPAFPDTGDSFTLPPSPFAPNPLVDDPNGGQH</sequence>
<comment type="caution">
    <text evidence="2">The sequence shown here is derived from an EMBL/GenBank/DDBJ whole genome shotgun (WGS) entry which is preliminary data.</text>
</comment>
<evidence type="ECO:0000256" key="1">
    <source>
        <dbReference type="SAM" id="MobiDB-lite"/>
    </source>
</evidence>
<evidence type="ECO:0000313" key="3">
    <source>
        <dbReference type="Proteomes" id="UP001183619"/>
    </source>
</evidence>
<dbReference type="RefSeq" id="WP_277103846.1">
    <property type="nucleotide sequence ID" value="NZ_BAAAJS010000014.1"/>
</dbReference>
<keyword evidence="3" id="KW-1185">Reference proteome</keyword>
<accession>A0ABU2B5N2</accession>
<evidence type="ECO:0000313" key="2">
    <source>
        <dbReference type="EMBL" id="MDR7353919.1"/>
    </source>
</evidence>
<dbReference type="EMBL" id="JAVDYF010000001">
    <property type="protein sequence ID" value="MDR7353919.1"/>
    <property type="molecule type" value="Genomic_DNA"/>
</dbReference>
<organism evidence="2 3">
    <name type="scientific">Corynebacterium felinum</name>
    <dbReference type="NCBI Taxonomy" id="131318"/>
    <lineage>
        <taxon>Bacteria</taxon>
        <taxon>Bacillati</taxon>
        <taxon>Actinomycetota</taxon>
        <taxon>Actinomycetes</taxon>
        <taxon>Mycobacteriales</taxon>
        <taxon>Corynebacteriaceae</taxon>
        <taxon>Corynebacterium</taxon>
    </lineage>
</organism>
<name>A0ABU2B5N2_9CORY</name>
<reference evidence="2 3" key="1">
    <citation type="submission" date="2023-07" db="EMBL/GenBank/DDBJ databases">
        <title>Sequencing the genomes of 1000 actinobacteria strains.</title>
        <authorList>
            <person name="Klenk H.-P."/>
        </authorList>
    </citation>
    <scope>NUCLEOTIDE SEQUENCE [LARGE SCALE GENOMIC DNA]</scope>
    <source>
        <strain evidence="2 3">DSM 44508</strain>
    </source>
</reference>
<gene>
    <name evidence="2" type="ORF">J2S37_000457</name>
</gene>
<feature type="region of interest" description="Disordered" evidence="1">
    <location>
        <begin position="314"/>
        <end position="413"/>
    </location>
</feature>
<feature type="compositionally biased region" description="Low complexity" evidence="1">
    <location>
        <begin position="314"/>
        <end position="325"/>
    </location>
</feature>
<dbReference type="Proteomes" id="UP001183619">
    <property type="component" value="Unassembled WGS sequence"/>
</dbReference>
<proteinExistence type="predicted"/>
<protein>
    <submittedName>
        <fullName evidence="2">Uncharacterized protein</fullName>
    </submittedName>
</protein>